<evidence type="ECO:0000313" key="2">
    <source>
        <dbReference type="Proteomes" id="UP000641954"/>
    </source>
</evidence>
<proteinExistence type="predicted"/>
<comment type="caution">
    <text evidence="1">The sequence shown here is derived from an EMBL/GenBank/DDBJ whole genome shotgun (WGS) entry which is preliminary data.</text>
</comment>
<name>A0ABR8ECS5_9CYAN</name>
<dbReference type="Proteomes" id="UP000641954">
    <property type="component" value="Unassembled WGS sequence"/>
</dbReference>
<dbReference type="EMBL" id="JACJSK010000009">
    <property type="protein sequence ID" value="MBD2543973.1"/>
    <property type="molecule type" value="Genomic_DNA"/>
</dbReference>
<reference evidence="1 2" key="1">
    <citation type="journal article" date="2020" name="ISME J.">
        <title>Comparative genomics reveals insights into cyanobacterial evolution and habitat adaptation.</title>
        <authorList>
            <person name="Chen M.Y."/>
            <person name="Teng W.K."/>
            <person name="Zhao L."/>
            <person name="Hu C.X."/>
            <person name="Zhou Y.K."/>
            <person name="Han B.P."/>
            <person name="Song L.R."/>
            <person name="Shu W.S."/>
        </authorList>
    </citation>
    <scope>NUCLEOTIDE SEQUENCE [LARGE SCALE GENOMIC DNA]</scope>
    <source>
        <strain evidence="1 2">FACHB-1370</strain>
    </source>
</reference>
<evidence type="ECO:0000313" key="1">
    <source>
        <dbReference type="EMBL" id="MBD2543973.1"/>
    </source>
</evidence>
<protein>
    <submittedName>
        <fullName evidence="1">Uncharacterized protein</fullName>
    </submittedName>
</protein>
<keyword evidence="2" id="KW-1185">Reference proteome</keyword>
<accession>A0ABR8ECS5</accession>
<organism evidence="1 2">
    <name type="scientific">Planktothricoides raciborskii FACHB-1370</name>
    <dbReference type="NCBI Taxonomy" id="2949576"/>
    <lineage>
        <taxon>Bacteria</taxon>
        <taxon>Bacillati</taxon>
        <taxon>Cyanobacteriota</taxon>
        <taxon>Cyanophyceae</taxon>
        <taxon>Oscillatoriophycideae</taxon>
        <taxon>Oscillatoriales</taxon>
        <taxon>Oscillatoriaceae</taxon>
        <taxon>Planktothricoides</taxon>
    </lineage>
</organism>
<dbReference type="RefSeq" id="WP_054466357.1">
    <property type="nucleotide sequence ID" value="NZ_JACJSK010000009.1"/>
</dbReference>
<sequence length="69" mass="7784">MESTSQIALETIKNLSVEDFLNLLRQKETLVVQVSSSEVVKIKASLELLPLPKLDGYVPQGWKDAIYHE</sequence>
<gene>
    <name evidence="1" type="ORF">H6G72_08985</name>
</gene>